<reference evidence="5 6" key="1">
    <citation type="journal article" date="2010" name="Stand. Genomic Sci.">
        <title>Non-contiguous finished genome sequence of Aminomonas paucivorans type strain (GLU-3).</title>
        <authorList>
            <person name="Pitluck S."/>
            <person name="Yasawong M."/>
            <person name="Held B."/>
            <person name="Lapidus A."/>
            <person name="Nolan M."/>
            <person name="Copeland A."/>
            <person name="Lucas S."/>
            <person name="Del Rio T.G."/>
            <person name="Tice H."/>
            <person name="Cheng J.F."/>
            <person name="Chertkov O."/>
            <person name="Goodwin L."/>
            <person name="Tapia R."/>
            <person name="Han C."/>
            <person name="Liolios K."/>
            <person name="Ivanova N."/>
            <person name="Mavromatis K."/>
            <person name="Ovchinnikova G."/>
            <person name="Pati A."/>
            <person name="Chen A."/>
            <person name="Palaniappan K."/>
            <person name="Land M."/>
            <person name="Hauser L."/>
            <person name="Chang Y.J."/>
            <person name="Jeffries C.D."/>
            <person name="Pukall R."/>
            <person name="Spring S."/>
            <person name="Rohde M."/>
            <person name="Sikorski J."/>
            <person name="Goker M."/>
            <person name="Woyke T."/>
            <person name="Bristow J."/>
            <person name="Eisen J.A."/>
            <person name="Markowitz V."/>
            <person name="Hugenholtz P."/>
            <person name="Kyrpides N.C."/>
            <person name="Klenk H.P."/>
        </authorList>
    </citation>
    <scope>NUCLEOTIDE SEQUENCE [LARGE SCALE GENOMIC DNA]</scope>
    <source>
        <strain evidence="5 6">DSM 12260</strain>
    </source>
</reference>
<dbReference type="Pfam" id="PF18318">
    <property type="entry name" value="Gln-synt_C-ter"/>
    <property type="match status" value="1"/>
</dbReference>
<dbReference type="STRING" id="584708.Apau_0918"/>
<dbReference type="PROSITE" id="PS51986">
    <property type="entry name" value="GS_BETA_GRASP"/>
    <property type="match status" value="1"/>
</dbReference>
<evidence type="ECO:0000259" key="3">
    <source>
        <dbReference type="PROSITE" id="PS51986"/>
    </source>
</evidence>
<feature type="domain" description="GS catalytic" evidence="4">
    <location>
        <begin position="162"/>
        <end position="597"/>
    </location>
</feature>
<dbReference type="AlphaFoldDB" id="E3CW93"/>
<dbReference type="InterPro" id="IPR022147">
    <property type="entry name" value="GSIII_N"/>
</dbReference>
<dbReference type="eggNOG" id="COG3968">
    <property type="taxonomic scope" value="Bacteria"/>
</dbReference>
<organism evidence="5 6">
    <name type="scientific">Aminomonas paucivorans DSM 12260</name>
    <dbReference type="NCBI Taxonomy" id="584708"/>
    <lineage>
        <taxon>Bacteria</taxon>
        <taxon>Thermotogati</taxon>
        <taxon>Synergistota</taxon>
        <taxon>Synergistia</taxon>
        <taxon>Synergistales</taxon>
        <taxon>Synergistaceae</taxon>
        <taxon>Aminomonas</taxon>
    </lineage>
</organism>
<feature type="domain" description="GS beta-grasp" evidence="3">
    <location>
        <begin position="64"/>
        <end position="157"/>
    </location>
</feature>
<dbReference type="Pfam" id="PF00120">
    <property type="entry name" value="Gln-synt_C"/>
    <property type="match status" value="1"/>
</dbReference>
<keyword evidence="6" id="KW-1185">Reference proteome</keyword>
<dbReference type="SUPFAM" id="SSF55931">
    <property type="entry name" value="Glutamine synthetase/guanido kinase"/>
    <property type="match status" value="1"/>
</dbReference>
<dbReference type="GO" id="GO:0004356">
    <property type="term" value="F:glutamine synthetase activity"/>
    <property type="evidence" value="ECO:0007669"/>
    <property type="project" value="InterPro"/>
</dbReference>
<evidence type="ECO:0000256" key="2">
    <source>
        <dbReference type="RuleBase" id="RU000384"/>
    </source>
</evidence>
<dbReference type="GO" id="GO:0006542">
    <property type="term" value="P:glutamine biosynthetic process"/>
    <property type="evidence" value="ECO:0007669"/>
    <property type="project" value="InterPro"/>
</dbReference>
<gene>
    <name evidence="5" type="ORF">Apau_0918</name>
</gene>
<dbReference type="HOGENOM" id="CLU_024307_0_0_0"/>
<dbReference type="OrthoDB" id="9807095at2"/>
<sequence>MPTERPASQFAVDLFDRRSMRERLPKDVFDQLMGVIEGTQKLEESSAGVIAAAMKEWAVSRGATHYTHWFHPRTEMTAEKHMAFLTVDPEGLPLEAFSAGELIQSEPDASSFPSGGVRSTFEARGYTAWDPTSPAFVVSSDRGGTLCIPSVFIAYDGTPLDMKTPLLKALGAVESRAMRIARLFGNRGVKWIRMMAGAEQEFFLLDGDRARQRPDILFCGHTLQGAAPPKGQQMEDHYFGSIHHRALAYMEEAEQELARLGVVVKTRHNEVAPCQLEFAPQYAEANLACDQNQIMMLTMRRLAHRHGLRLLLHEKPFAGLNGSGKHVNFSLMDSEGRNLLSPSGNQRRNVQFLTYLCAFLLGLQRYGGLLRASIACPGNMWRLGGNEAPPVIMSVYLGDLLTRILEQIEQGAPEVIPGRTLLDLGLNRLPSIKADNTDRNRTAPIAFTGNKLEFRAPGASQSIAGPLTVLAAVWCWGMDQMTSRIEARMAAGGTDAADAALEAIQAAVRETRGVRFEGNCYAPEWYEEAARRDLPIALTTPEALSLFLVPENRALLADLGILSDREIEAYYETRLEQYVKSMEIEMGILQAMTWEGIVPALNRQIAEEGTALAPLAGLPLDLKPLQGHLLRLGSLKGEILLALERLEEIHGLIREAEGDLETQSERITADGLPALAALRDLLDGAEQITGREHWPFPRYRELLSLG</sequence>
<accession>E3CW93</accession>
<dbReference type="InterPro" id="IPR008147">
    <property type="entry name" value="Gln_synt_N"/>
</dbReference>
<evidence type="ECO:0000313" key="6">
    <source>
        <dbReference type="Proteomes" id="UP000005096"/>
    </source>
</evidence>
<dbReference type="InterPro" id="IPR052725">
    <property type="entry name" value="GS_Type-3"/>
</dbReference>
<dbReference type="RefSeq" id="WP_006300520.1">
    <property type="nucleotide sequence ID" value="NZ_CM001022.1"/>
</dbReference>
<dbReference type="Proteomes" id="UP000005096">
    <property type="component" value="Chromosome"/>
</dbReference>
<dbReference type="InterPro" id="IPR014746">
    <property type="entry name" value="Gln_synth/guanido_kin_cat_dom"/>
</dbReference>
<protein>
    <submittedName>
        <fullName evidence="5">Glutamine synthetase catalytic region</fullName>
    </submittedName>
</protein>
<name>E3CW93_9BACT</name>
<dbReference type="PROSITE" id="PS00181">
    <property type="entry name" value="GLNA_ATP"/>
    <property type="match status" value="1"/>
</dbReference>
<dbReference type="PANTHER" id="PTHR42974:SF1">
    <property type="entry name" value="TYPE-3 GLUTAMINE SYNTHETASE"/>
    <property type="match status" value="1"/>
</dbReference>
<dbReference type="EMBL" id="CM001022">
    <property type="protein sequence ID" value="EFQ23345.1"/>
    <property type="molecule type" value="Genomic_DNA"/>
</dbReference>
<dbReference type="PANTHER" id="PTHR42974">
    <property type="entry name" value="GLUTAMINE SYNTHETASE"/>
    <property type="match status" value="1"/>
</dbReference>
<comment type="similarity">
    <text evidence="1 2">Belongs to the glutamine synthetase family.</text>
</comment>
<dbReference type="PROSITE" id="PS51987">
    <property type="entry name" value="GS_CATALYTIC"/>
    <property type="match status" value="1"/>
</dbReference>
<dbReference type="InterPro" id="IPR008146">
    <property type="entry name" value="Gln_synth_cat_dom"/>
</dbReference>
<dbReference type="PaxDb" id="584708-Apau_0918"/>
<dbReference type="InterPro" id="IPR040577">
    <property type="entry name" value="Gln-synt_C"/>
</dbReference>
<evidence type="ECO:0000259" key="4">
    <source>
        <dbReference type="PROSITE" id="PS51987"/>
    </source>
</evidence>
<dbReference type="Pfam" id="PF12437">
    <property type="entry name" value="GSIII_N"/>
    <property type="match status" value="1"/>
</dbReference>
<dbReference type="InterPro" id="IPR027303">
    <property type="entry name" value="Gln_synth_gly_rich_site"/>
</dbReference>
<evidence type="ECO:0000256" key="1">
    <source>
        <dbReference type="PROSITE-ProRule" id="PRU01330"/>
    </source>
</evidence>
<dbReference type="Gene3D" id="1.20.120.1560">
    <property type="match status" value="1"/>
</dbReference>
<proteinExistence type="inferred from homology"/>
<dbReference type="Gene3D" id="3.30.590.10">
    <property type="entry name" value="Glutamine synthetase/guanido kinase, catalytic domain"/>
    <property type="match status" value="1"/>
</dbReference>
<dbReference type="SMART" id="SM01230">
    <property type="entry name" value="Gln-synt_C"/>
    <property type="match status" value="1"/>
</dbReference>
<evidence type="ECO:0000313" key="5">
    <source>
        <dbReference type="EMBL" id="EFQ23345.1"/>
    </source>
</evidence>